<gene>
    <name evidence="5" type="ORF">NOV72_01694</name>
</gene>
<dbReference type="OrthoDB" id="8887944at2"/>
<evidence type="ECO:0000256" key="3">
    <source>
        <dbReference type="SAM" id="Phobius"/>
    </source>
</evidence>
<protein>
    <submittedName>
        <fullName evidence="5">Branched-chain amino acid ABC transporter periplasmic branched-chain amino acid-binding protein</fullName>
    </submittedName>
</protein>
<dbReference type="Gene3D" id="3.40.50.2300">
    <property type="match status" value="1"/>
</dbReference>
<dbReference type="Pfam" id="PF13458">
    <property type="entry name" value="Peripla_BP_6"/>
    <property type="match status" value="1"/>
</dbReference>
<comment type="similarity">
    <text evidence="1">Belongs to the leucine-binding protein family.</text>
</comment>
<dbReference type="Proteomes" id="UP000238169">
    <property type="component" value="Unassembled WGS sequence"/>
</dbReference>
<dbReference type="InterPro" id="IPR028081">
    <property type="entry name" value="Leu-bd"/>
</dbReference>
<feature type="domain" description="Leucine-binding protein" evidence="4">
    <location>
        <begin position="21"/>
        <end position="224"/>
    </location>
</feature>
<keyword evidence="3" id="KW-0812">Transmembrane</keyword>
<organism evidence="5 6">
    <name type="scientific">Caballeronia novacaledonica</name>
    <dbReference type="NCBI Taxonomy" id="1544861"/>
    <lineage>
        <taxon>Bacteria</taxon>
        <taxon>Pseudomonadati</taxon>
        <taxon>Pseudomonadota</taxon>
        <taxon>Betaproteobacteria</taxon>
        <taxon>Burkholderiales</taxon>
        <taxon>Burkholderiaceae</taxon>
        <taxon>Caballeronia</taxon>
    </lineage>
</organism>
<keyword evidence="3" id="KW-1133">Transmembrane helix</keyword>
<keyword evidence="6" id="KW-1185">Reference proteome</keyword>
<reference evidence="6" key="1">
    <citation type="submission" date="2018-01" db="EMBL/GenBank/DDBJ databases">
        <authorList>
            <person name="Peeters C."/>
        </authorList>
    </citation>
    <scope>NUCLEOTIDE SEQUENCE [LARGE SCALE GENOMIC DNA]</scope>
</reference>
<accession>A0A2U3I2U5</accession>
<dbReference type="EMBL" id="OGTP01000004">
    <property type="protein sequence ID" value="SPB14452.1"/>
    <property type="molecule type" value="Genomic_DNA"/>
</dbReference>
<sequence length="257" mass="27603">MPTSSKCAARFRMDRRGRRSGAGLYFITVDFAFGIGLEKTTTAVVQQQGGKVFGAVRHPLNTADFSSYLVKAQASGAKVIALADSGADTVNAIKGASEFGLADGGKQHVASLLTFISDVHGMGLAQAGGLMLTTPFYWDADDASRSFSKRFSDKTKKMPTMVQAGMYSAVTHYLQSVAATGTDDTATVMSKMKSTPINDFFAHNGHIRADGLAVHDMYLMQVKTPGESRRPWDYYKKISTVPASDAFSPEKPGACKM</sequence>
<keyword evidence="2" id="KW-0732">Signal</keyword>
<keyword evidence="3" id="KW-0472">Membrane</keyword>
<name>A0A2U3I2U5_9BURK</name>
<dbReference type="InterPro" id="IPR051010">
    <property type="entry name" value="BCAA_transport"/>
</dbReference>
<evidence type="ECO:0000256" key="2">
    <source>
        <dbReference type="ARBA" id="ARBA00022729"/>
    </source>
</evidence>
<proteinExistence type="inferred from homology"/>
<evidence type="ECO:0000313" key="5">
    <source>
        <dbReference type="EMBL" id="SPB14452.1"/>
    </source>
</evidence>
<feature type="transmembrane region" description="Helical" evidence="3">
    <location>
        <begin position="21"/>
        <end position="37"/>
    </location>
</feature>
<evidence type="ECO:0000256" key="1">
    <source>
        <dbReference type="ARBA" id="ARBA00010062"/>
    </source>
</evidence>
<dbReference type="SUPFAM" id="SSF53822">
    <property type="entry name" value="Periplasmic binding protein-like I"/>
    <property type="match status" value="1"/>
</dbReference>
<dbReference type="RefSeq" id="WP_106854161.1">
    <property type="nucleotide sequence ID" value="NZ_OGTP01000004.1"/>
</dbReference>
<dbReference type="PANTHER" id="PTHR30483">
    <property type="entry name" value="LEUCINE-SPECIFIC-BINDING PROTEIN"/>
    <property type="match status" value="1"/>
</dbReference>
<dbReference type="InterPro" id="IPR028082">
    <property type="entry name" value="Peripla_BP_I"/>
</dbReference>
<evidence type="ECO:0000313" key="6">
    <source>
        <dbReference type="Proteomes" id="UP000238169"/>
    </source>
</evidence>
<evidence type="ECO:0000259" key="4">
    <source>
        <dbReference type="Pfam" id="PF13458"/>
    </source>
</evidence>
<dbReference type="PANTHER" id="PTHR30483:SF6">
    <property type="entry name" value="PERIPLASMIC BINDING PROTEIN OF ABC TRANSPORTER FOR NATURAL AMINO ACIDS"/>
    <property type="match status" value="1"/>
</dbReference>
<dbReference type="AlphaFoldDB" id="A0A2U3I2U5"/>